<name>A0A5N4CA47_CAMDR</name>
<keyword evidence="2" id="KW-1185">Reference proteome</keyword>
<dbReference type="Proteomes" id="UP000299084">
    <property type="component" value="Unassembled WGS sequence"/>
</dbReference>
<protein>
    <submittedName>
        <fullName evidence="1">Uncharacterized protein</fullName>
    </submittedName>
</protein>
<dbReference type="EMBL" id="JWIN03000032">
    <property type="protein sequence ID" value="KAB1255720.1"/>
    <property type="molecule type" value="Genomic_DNA"/>
</dbReference>
<comment type="caution">
    <text evidence="1">The sequence shown here is derived from an EMBL/GenBank/DDBJ whole genome shotgun (WGS) entry which is preliminary data.</text>
</comment>
<organism evidence="1 2">
    <name type="scientific">Camelus dromedarius</name>
    <name type="common">Dromedary</name>
    <name type="synonym">Arabian camel</name>
    <dbReference type="NCBI Taxonomy" id="9838"/>
    <lineage>
        <taxon>Eukaryota</taxon>
        <taxon>Metazoa</taxon>
        <taxon>Chordata</taxon>
        <taxon>Craniata</taxon>
        <taxon>Vertebrata</taxon>
        <taxon>Euteleostomi</taxon>
        <taxon>Mammalia</taxon>
        <taxon>Eutheria</taxon>
        <taxon>Laurasiatheria</taxon>
        <taxon>Artiodactyla</taxon>
        <taxon>Tylopoda</taxon>
        <taxon>Camelidae</taxon>
        <taxon>Camelus</taxon>
    </lineage>
</organism>
<gene>
    <name evidence="1" type="ORF">Cadr_000028254</name>
</gene>
<proteinExistence type="predicted"/>
<evidence type="ECO:0000313" key="1">
    <source>
        <dbReference type="EMBL" id="KAB1255720.1"/>
    </source>
</evidence>
<accession>A0A5N4CA47</accession>
<dbReference type="AlphaFoldDB" id="A0A5N4CA47"/>
<sequence>MSILSSAVHGLFRAESAASRREGPGSRSSNAVLSWAAMHRHQALMAKAPLSRAADRIPREVRLCWGTGVGVASGSGRKVRVRVAPLWKAGAPFLLIRSP</sequence>
<reference evidence="1 2" key="1">
    <citation type="journal article" date="2019" name="Mol. Ecol. Resour.">
        <title>Improving Illumina assemblies with Hi-C and long reads: an example with the North African dromedary.</title>
        <authorList>
            <person name="Elbers J.P."/>
            <person name="Rogers M.F."/>
            <person name="Perelman P.L."/>
            <person name="Proskuryakova A.A."/>
            <person name="Serdyukova N.A."/>
            <person name="Johnson W.E."/>
            <person name="Horin P."/>
            <person name="Corander J."/>
            <person name="Murphy D."/>
            <person name="Burger P.A."/>
        </authorList>
    </citation>
    <scope>NUCLEOTIDE SEQUENCE [LARGE SCALE GENOMIC DNA]</scope>
    <source>
        <strain evidence="1">Drom800</strain>
        <tissue evidence="1">Blood</tissue>
    </source>
</reference>
<evidence type="ECO:0000313" key="2">
    <source>
        <dbReference type="Proteomes" id="UP000299084"/>
    </source>
</evidence>